<sequence>MGNKLRLSWNRYKLIAAMDAVLKDAMSIREANLNPARAQKFKRFIAGDHFDKLLAVMTELDVLQKPQSIYDKDEKGTQHGENVTIVACGNALGNVIPSVILFKGDRMKPEWRENLPPGSNVFMTPKASMTSQTFIKWLDYFAKFKSPGPVLLIFDGAQSRLDANIVTAAEAHGVTLYCLPSNTTHKLQPLDKSLFIPFESYWDNEVMLFWARKSSSKEVRVNKVGHPFHNIHINPNSKKDYKVKHT</sequence>
<reference evidence="2 3" key="1">
    <citation type="submission" date="2023-02" db="EMBL/GenBank/DDBJ databases">
        <title>LHISI_Scaffold_Assembly.</title>
        <authorList>
            <person name="Stuart O.P."/>
            <person name="Cleave R."/>
            <person name="Magrath M.J.L."/>
            <person name="Mikheyev A.S."/>
        </authorList>
    </citation>
    <scope>NUCLEOTIDE SEQUENCE [LARGE SCALE GENOMIC DNA]</scope>
    <source>
        <strain evidence="2">Daus_M_001</strain>
        <tissue evidence="2">Leg muscle</tissue>
    </source>
</reference>
<proteinExistence type="predicted"/>
<dbReference type="InterPro" id="IPR004875">
    <property type="entry name" value="DDE_SF_endonuclease_dom"/>
</dbReference>
<dbReference type="PANTHER" id="PTHR19303">
    <property type="entry name" value="TRANSPOSON"/>
    <property type="match status" value="1"/>
</dbReference>
<dbReference type="PANTHER" id="PTHR19303:SF74">
    <property type="entry name" value="POGO TRANSPOSABLE ELEMENT WITH KRAB DOMAIN"/>
    <property type="match status" value="1"/>
</dbReference>
<keyword evidence="3" id="KW-1185">Reference proteome</keyword>
<evidence type="ECO:0000259" key="1">
    <source>
        <dbReference type="Pfam" id="PF03184"/>
    </source>
</evidence>
<gene>
    <name evidence="2" type="ORF">PR048_014831</name>
</gene>
<dbReference type="Pfam" id="PF03184">
    <property type="entry name" value="DDE_1"/>
    <property type="match status" value="1"/>
</dbReference>
<dbReference type="InterPro" id="IPR050863">
    <property type="entry name" value="CenT-Element_Derived"/>
</dbReference>
<feature type="domain" description="DDE-1" evidence="1">
    <location>
        <begin position="82"/>
        <end position="207"/>
    </location>
</feature>
<organism evidence="2 3">
    <name type="scientific">Dryococelus australis</name>
    <dbReference type="NCBI Taxonomy" id="614101"/>
    <lineage>
        <taxon>Eukaryota</taxon>
        <taxon>Metazoa</taxon>
        <taxon>Ecdysozoa</taxon>
        <taxon>Arthropoda</taxon>
        <taxon>Hexapoda</taxon>
        <taxon>Insecta</taxon>
        <taxon>Pterygota</taxon>
        <taxon>Neoptera</taxon>
        <taxon>Polyneoptera</taxon>
        <taxon>Phasmatodea</taxon>
        <taxon>Verophasmatodea</taxon>
        <taxon>Anareolatae</taxon>
        <taxon>Phasmatidae</taxon>
        <taxon>Eurycanthinae</taxon>
        <taxon>Dryococelus</taxon>
    </lineage>
</organism>
<evidence type="ECO:0000313" key="3">
    <source>
        <dbReference type="Proteomes" id="UP001159363"/>
    </source>
</evidence>
<dbReference type="EMBL" id="JARBHB010000005">
    <property type="protein sequence ID" value="KAJ8882992.1"/>
    <property type="molecule type" value="Genomic_DNA"/>
</dbReference>
<dbReference type="Proteomes" id="UP001159363">
    <property type="component" value="Chromosome 4"/>
</dbReference>
<name>A0ABQ9HF93_9NEOP</name>
<comment type="caution">
    <text evidence="2">The sequence shown here is derived from an EMBL/GenBank/DDBJ whole genome shotgun (WGS) entry which is preliminary data.</text>
</comment>
<protein>
    <recommendedName>
        <fullName evidence="1">DDE-1 domain-containing protein</fullName>
    </recommendedName>
</protein>
<evidence type="ECO:0000313" key="2">
    <source>
        <dbReference type="EMBL" id="KAJ8882992.1"/>
    </source>
</evidence>
<accession>A0ABQ9HF93</accession>